<comment type="caution">
    <text evidence="2">The sequence shown here is derived from an EMBL/GenBank/DDBJ whole genome shotgun (WGS) entry which is preliminary data.</text>
</comment>
<organism evidence="2 3">
    <name type="scientific">Candidatus Yanofskybacteria bacterium GW2011_GWC2_37_9</name>
    <dbReference type="NCBI Taxonomy" id="1619028"/>
    <lineage>
        <taxon>Bacteria</taxon>
        <taxon>Candidatus Yanofskyibacteriota</taxon>
    </lineage>
</organism>
<sequence>MPEGEDKKSNWFLWLIGISCLIAVIISFYFFYFKKDYDFIVEVACDPSRETCFQRDCSNPDDCPPNGLSDFKRYSLNAKDFKTCENEDCTKVCETGLIKCESVECTEDEEVGESCSTLETPTSNQ</sequence>
<accession>A0A0G0I874</accession>
<evidence type="ECO:0000313" key="2">
    <source>
        <dbReference type="EMBL" id="KKQ47160.1"/>
    </source>
</evidence>
<proteinExistence type="predicted"/>
<dbReference type="PROSITE" id="PS51257">
    <property type="entry name" value="PROKAR_LIPOPROTEIN"/>
    <property type="match status" value="1"/>
</dbReference>
<dbReference type="Proteomes" id="UP000034430">
    <property type="component" value="Unassembled WGS sequence"/>
</dbReference>
<dbReference type="AlphaFoldDB" id="A0A0G0I874"/>
<evidence type="ECO:0000313" key="3">
    <source>
        <dbReference type="Proteomes" id="UP000034430"/>
    </source>
</evidence>
<protein>
    <submittedName>
        <fullName evidence="2">Uncharacterized protein</fullName>
    </submittedName>
</protein>
<feature type="transmembrane region" description="Helical" evidence="1">
    <location>
        <begin position="12"/>
        <end position="32"/>
    </location>
</feature>
<gene>
    <name evidence="2" type="ORF">US65_C0015G0001</name>
</gene>
<name>A0A0G0I874_9BACT</name>
<reference evidence="2 3" key="1">
    <citation type="journal article" date="2015" name="Nature">
        <title>rRNA introns, odd ribosomes, and small enigmatic genomes across a large radiation of phyla.</title>
        <authorList>
            <person name="Brown C.T."/>
            <person name="Hug L.A."/>
            <person name="Thomas B.C."/>
            <person name="Sharon I."/>
            <person name="Castelle C.J."/>
            <person name="Singh A."/>
            <person name="Wilkins M.J."/>
            <person name="Williams K.H."/>
            <person name="Banfield J.F."/>
        </authorList>
    </citation>
    <scope>NUCLEOTIDE SEQUENCE [LARGE SCALE GENOMIC DNA]</scope>
</reference>
<keyword evidence="1" id="KW-0812">Transmembrane</keyword>
<dbReference type="EMBL" id="LBTU01000015">
    <property type="protein sequence ID" value="KKQ47160.1"/>
    <property type="molecule type" value="Genomic_DNA"/>
</dbReference>
<keyword evidence="1" id="KW-1133">Transmembrane helix</keyword>
<evidence type="ECO:0000256" key="1">
    <source>
        <dbReference type="SAM" id="Phobius"/>
    </source>
</evidence>
<keyword evidence="1" id="KW-0472">Membrane</keyword>